<evidence type="ECO:0000313" key="2">
    <source>
        <dbReference type="EMBL" id="CAG6488627.1"/>
    </source>
</evidence>
<dbReference type="EMBL" id="HBUE01110469">
    <property type="protein sequence ID" value="CAG6488625.1"/>
    <property type="molecule type" value="Transcribed_RNA"/>
</dbReference>
<evidence type="ECO:0000256" key="1">
    <source>
        <dbReference type="SAM" id="MobiDB-lite"/>
    </source>
</evidence>
<name>A0A8D8C854_CULPI</name>
<sequence length="201" mass="21337">MSDDFRAQGEPAAAHDHARPEAARVQRVREIVRANREFKAPRGVLRQWRTQRAGMRRVWPTVPEAGAAGKAPRAGPPGKGPPVRALWPGLRVQARAQPSRAGSRGQVPVWPLPAAVCHGEGTAEPRAPPPLGSVGHRAGAGQSGQEERSGGAAKGAEGARAEEQTQSVYWVGTFAGQGEGWERRQGGCDRGKTGQRGESND</sequence>
<feature type="region of interest" description="Disordered" evidence="1">
    <location>
        <begin position="1"/>
        <end position="23"/>
    </location>
</feature>
<feature type="region of interest" description="Disordered" evidence="1">
    <location>
        <begin position="120"/>
        <end position="201"/>
    </location>
</feature>
<proteinExistence type="predicted"/>
<feature type="compositionally biased region" description="Basic and acidic residues" evidence="1">
    <location>
        <begin position="180"/>
        <end position="192"/>
    </location>
</feature>
<reference evidence="2" key="1">
    <citation type="submission" date="2021-05" db="EMBL/GenBank/DDBJ databases">
        <authorList>
            <person name="Alioto T."/>
            <person name="Alioto T."/>
            <person name="Gomez Garrido J."/>
        </authorList>
    </citation>
    <scope>NUCLEOTIDE SEQUENCE</scope>
</reference>
<accession>A0A8D8C854</accession>
<organism evidence="2">
    <name type="scientific">Culex pipiens</name>
    <name type="common">House mosquito</name>
    <dbReference type="NCBI Taxonomy" id="7175"/>
    <lineage>
        <taxon>Eukaryota</taxon>
        <taxon>Metazoa</taxon>
        <taxon>Ecdysozoa</taxon>
        <taxon>Arthropoda</taxon>
        <taxon>Hexapoda</taxon>
        <taxon>Insecta</taxon>
        <taxon>Pterygota</taxon>
        <taxon>Neoptera</taxon>
        <taxon>Endopterygota</taxon>
        <taxon>Diptera</taxon>
        <taxon>Nematocera</taxon>
        <taxon>Culicoidea</taxon>
        <taxon>Culicidae</taxon>
        <taxon>Culicinae</taxon>
        <taxon>Culicini</taxon>
        <taxon>Culex</taxon>
        <taxon>Culex</taxon>
    </lineage>
</organism>
<protein>
    <submittedName>
        <fullName evidence="2">(northern house mosquito) hypothetical protein</fullName>
    </submittedName>
</protein>
<dbReference type="EMBL" id="HBUE01110470">
    <property type="protein sequence ID" value="CAG6488627.1"/>
    <property type="molecule type" value="Transcribed_RNA"/>
</dbReference>
<dbReference type="AlphaFoldDB" id="A0A8D8C854"/>